<comment type="subcellular location">
    <subcellularLocation>
        <location evidence="2">Membrane</location>
    </subcellularLocation>
</comment>
<sequence length="424" mass="48059">MSFAVDHDLTRSSVFKILLLLVISIALLYSLFVHQVFVHSESFHRQQLTKQLRDEIQEFDEANLRGVGEVERLILRKRESESPFVYHINRISIPPSYPVVRKKVSHNQVILFDGRTLEIGIKPELLQSYRSQVVPMIVSGVLIPVTLMFIGAATFAIVILRKLHRVNHAMNRFLCGEKKVKLPVSTSDDEFDILAIHLNFMIEQMEKNEETLKTLSIGMAHDMRTPMARLKLRLEELSNSKSLAEPELHKLMACQDELDMLLALFNSMLEIARLNSGQMVISDDVVDLSKIAHDVTEFLIPLAEQKQQIMTLRQDGQCQLIGDRSLMFRALFNLVENAVKYTPEYGRIEVIVDSLGVVVSDSGIGIADTDKPHVCEPLFRADKSRSEIGNGIGLALVDAVVRQHHAQLLFKDNCPGLRVRIYIS</sequence>
<dbReference type="Pfam" id="PF00512">
    <property type="entry name" value="HisKA"/>
    <property type="match status" value="1"/>
</dbReference>
<keyword evidence="9" id="KW-0902">Two-component regulatory system</keyword>
<dbReference type="SUPFAM" id="SSF47384">
    <property type="entry name" value="Homodimeric domain of signal transducing histidine kinase"/>
    <property type="match status" value="1"/>
</dbReference>
<evidence type="ECO:0000256" key="11">
    <source>
        <dbReference type="SAM" id="Phobius"/>
    </source>
</evidence>
<gene>
    <name evidence="14" type="ORF">GCM10007932_47940</name>
</gene>
<accession>A0AAV5NYM5</accession>
<keyword evidence="5" id="KW-0808">Transferase</keyword>
<evidence type="ECO:0000256" key="6">
    <source>
        <dbReference type="ARBA" id="ARBA00022692"/>
    </source>
</evidence>
<feature type="domain" description="Histidine kinase" evidence="12">
    <location>
        <begin position="218"/>
        <end position="424"/>
    </location>
</feature>
<evidence type="ECO:0000259" key="13">
    <source>
        <dbReference type="PROSITE" id="PS50885"/>
    </source>
</evidence>
<dbReference type="SMART" id="SM00387">
    <property type="entry name" value="HATPase_c"/>
    <property type="match status" value="1"/>
</dbReference>
<evidence type="ECO:0000259" key="12">
    <source>
        <dbReference type="PROSITE" id="PS50109"/>
    </source>
</evidence>
<dbReference type="InterPro" id="IPR036097">
    <property type="entry name" value="HisK_dim/P_sf"/>
</dbReference>
<keyword evidence="7 14" id="KW-0418">Kinase</keyword>
<dbReference type="InterPro" id="IPR050428">
    <property type="entry name" value="TCS_sensor_his_kinase"/>
</dbReference>
<name>A0AAV5NYM5_9VIBR</name>
<reference evidence="15" key="1">
    <citation type="journal article" date="2019" name="Int. J. Syst. Evol. Microbiol.">
        <title>The Global Catalogue of Microorganisms (GCM) 10K type strain sequencing project: providing services to taxonomists for standard genome sequencing and annotation.</title>
        <authorList>
            <consortium name="The Broad Institute Genomics Platform"/>
            <consortium name="The Broad Institute Genome Sequencing Center for Infectious Disease"/>
            <person name="Wu L."/>
            <person name="Ma J."/>
        </authorList>
    </citation>
    <scope>NUCLEOTIDE SEQUENCE [LARGE SCALE GENOMIC DNA]</scope>
    <source>
        <strain evidence="15">NBRC 15640</strain>
    </source>
</reference>
<proteinExistence type="predicted"/>
<comment type="catalytic activity">
    <reaction evidence="1">
        <text>ATP + protein L-histidine = ADP + protein N-phospho-L-histidine.</text>
        <dbReference type="EC" id="2.7.13.3"/>
    </reaction>
</comment>
<feature type="transmembrane region" description="Helical" evidence="11">
    <location>
        <begin position="17"/>
        <end position="37"/>
    </location>
</feature>
<dbReference type="EC" id="2.7.13.3" evidence="3"/>
<dbReference type="PRINTS" id="PR00344">
    <property type="entry name" value="BCTRLSENSOR"/>
</dbReference>
<comment type="caution">
    <text evidence="14">The sequence shown here is derived from an EMBL/GenBank/DDBJ whole genome shotgun (WGS) entry which is preliminary data.</text>
</comment>
<evidence type="ECO:0000256" key="4">
    <source>
        <dbReference type="ARBA" id="ARBA00022553"/>
    </source>
</evidence>
<evidence type="ECO:0000256" key="8">
    <source>
        <dbReference type="ARBA" id="ARBA00022989"/>
    </source>
</evidence>
<dbReference type="SUPFAM" id="SSF55874">
    <property type="entry name" value="ATPase domain of HSP90 chaperone/DNA topoisomerase II/histidine kinase"/>
    <property type="match status" value="1"/>
</dbReference>
<keyword evidence="10 11" id="KW-0472">Membrane</keyword>
<dbReference type="Gene3D" id="1.10.287.130">
    <property type="match status" value="1"/>
</dbReference>
<dbReference type="Gene3D" id="3.30.565.10">
    <property type="entry name" value="Histidine kinase-like ATPase, C-terminal domain"/>
    <property type="match status" value="1"/>
</dbReference>
<dbReference type="InterPro" id="IPR003594">
    <property type="entry name" value="HATPase_dom"/>
</dbReference>
<feature type="transmembrane region" description="Helical" evidence="11">
    <location>
        <begin position="133"/>
        <end position="160"/>
    </location>
</feature>
<dbReference type="InterPro" id="IPR003660">
    <property type="entry name" value="HAMP_dom"/>
</dbReference>
<dbReference type="GO" id="GO:0005886">
    <property type="term" value="C:plasma membrane"/>
    <property type="evidence" value="ECO:0007669"/>
    <property type="project" value="TreeGrafter"/>
</dbReference>
<evidence type="ECO:0000256" key="2">
    <source>
        <dbReference type="ARBA" id="ARBA00004370"/>
    </source>
</evidence>
<dbReference type="InterPro" id="IPR003661">
    <property type="entry name" value="HisK_dim/P_dom"/>
</dbReference>
<evidence type="ECO:0000313" key="14">
    <source>
        <dbReference type="EMBL" id="GLQ75432.1"/>
    </source>
</evidence>
<keyword evidence="15" id="KW-1185">Reference proteome</keyword>
<organism evidence="14 15">
    <name type="scientific">Vibrio penaeicida</name>
    <dbReference type="NCBI Taxonomy" id="104609"/>
    <lineage>
        <taxon>Bacteria</taxon>
        <taxon>Pseudomonadati</taxon>
        <taxon>Pseudomonadota</taxon>
        <taxon>Gammaproteobacteria</taxon>
        <taxon>Vibrionales</taxon>
        <taxon>Vibrionaceae</taxon>
        <taxon>Vibrio</taxon>
    </lineage>
</organism>
<dbReference type="Proteomes" id="UP001156690">
    <property type="component" value="Unassembled WGS sequence"/>
</dbReference>
<keyword evidence="6 11" id="KW-0812">Transmembrane</keyword>
<dbReference type="PANTHER" id="PTHR45436:SF8">
    <property type="entry name" value="HISTIDINE KINASE"/>
    <property type="match status" value="1"/>
</dbReference>
<dbReference type="Gene3D" id="6.10.340.10">
    <property type="match status" value="1"/>
</dbReference>
<protein>
    <recommendedName>
        <fullName evidence="3">histidine kinase</fullName>
        <ecNumber evidence="3">2.7.13.3</ecNumber>
    </recommendedName>
</protein>
<dbReference type="EMBL" id="BSNX01000073">
    <property type="protein sequence ID" value="GLQ75432.1"/>
    <property type="molecule type" value="Genomic_DNA"/>
</dbReference>
<keyword evidence="8 11" id="KW-1133">Transmembrane helix</keyword>
<feature type="domain" description="HAMP" evidence="13">
    <location>
        <begin position="157"/>
        <end position="210"/>
    </location>
</feature>
<dbReference type="SMART" id="SM00388">
    <property type="entry name" value="HisKA"/>
    <property type="match status" value="1"/>
</dbReference>
<dbReference type="PROSITE" id="PS50885">
    <property type="entry name" value="HAMP"/>
    <property type="match status" value="1"/>
</dbReference>
<keyword evidence="4" id="KW-0597">Phosphoprotein</keyword>
<evidence type="ECO:0000256" key="5">
    <source>
        <dbReference type="ARBA" id="ARBA00022679"/>
    </source>
</evidence>
<dbReference type="SUPFAM" id="SSF158472">
    <property type="entry name" value="HAMP domain-like"/>
    <property type="match status" value="1"/>
</dbReference>
<dbReference type="Pfam" id="PF02518">
    <property type="entry name" value="HATPase_c"/>
    <property type="match status" value="1"/>
</dbReference>
<dbReference type="PROSITE" id="PS50109">
    <property type="entry name" value="HIS_KIN"/>
    <property type="match status" value="1"/>
</dbReference>
<dbReference type="CDD" id="cd00082">
    <property type="entry name" value="HisKA"/>
    <property type="match status" value="1"/>
</dbReference>
<dbReference type="AlphaFoldDB" id="A0AAV5NYM5"/>
<dbReference type="PANTHER" id="PTHR45436">
    <property type="entry name" value="SENSOR HISTIDINE KINASE YKOH"/>
    <property type="match status" value="1"/>
</dbReference>
<dbReference type="GO" id="GO:0000155">
    <property type="term" value="F:phosphorelay sensor kinase activity"/>
    <property type="evidence" value="ECO:0007669"/>
    <property type="project" value="InterPro"/>
</dbReference>
<dbReference type="InterPro" id="IPR005467">
    <property type="entry name" value="His_kinase_dom"/>
</dbReference>
<evidence type="ECO:0000256" key="10">
    <source>
        <dbReference type="ARBA" id="ARBA00023136"/>
    </source>
</evidence>
<dbReference type="InterPro" id="IPR004358">
    <property type="entry name" value="Sig_transdc_His_kin-like_C"/>
</dbReference>
<evidence type="ECO:0000313" key="15">
    <source>
        <dbReference type="Proteomes" id="UP001156690"/>
    </source>
</evidence>
<evidence type="ECO:0000256" key="3">
    <source>
        <dbReference type="ARBA" id="ARBA00012438"/>
    </source>
</evidence>
<dbReference type="Pfam" id="PF00672">
    <property type="entry name" value="HAMP"/>
    <property type="match status" value="1"/>
</dbReference>
<evidence type="ECO:0000256" key="9">
    <source>
        <dbReference type="ARBA" id="ARBA00023012"/>
    </source>
</evidence>
<dbReference type="RefSeq" id="WP_126608377.1">
    <property type="nucleotide sequence ID" value="NZ_AP025144.1"/>
</dbReference>
<dbReference type="InterPro" id="IPR036890">
    <property type="entry name" value="HATPase_C_sf"/>
</dbReference>
<evidence type="ECO:0000256" key="1">
    <source>
        <dbReference type="ARBA" id="ARBA00000085"/>
    </source>
</evidence>
<evidence type="ECO:0000256" key="7">
    <source>
        <dbReference type="ARBA" id="ARBA00022777"/>
    </source>
</evidence>